<dbReference type="InterPro" id="IPR028366">
    <property type="entry name" value="PhoU"/>
</dbReference>
<dbReference type="Pfam" id="PF01895">
    <property type="entry name" value="PhoU"/>
    <property type="match status" value="1"/>
</dbReference>
<proteinExistence type="predicted"/>
<evidence type="ECO:0000259" key="1">
    <source>
        <dbReference type="Pfam" id="PF01895"/>
    </source>
</evidence>
<dbReference type="AlphaFoldDB" id="A0ABD5UCI0"/>
<dbReference type="SUPFAM" id="SSF109755">
    <property type="entry name" value="PhoU-like"/>
    <property type="match status" value="1"/>
</dbReference>
<sequence length="327" mass="35121">MERRKVQLAGGSTYTISLPKPWADTHDIVAGTHLNLHPKADGSLLVRTNAGEGAGRSVERSVDRYEPGTLTRLVRAHYTVGVDELTLTTAEPTPAAKRRAVTDATAELVGFEVVRESDREVVVRSLLNADEVSVRQTVVQLQSTVLSMQRGAVEAVARSDASLAERTAGRDHETDRLLATIARQYHRAVDDPSEAATLGVDRHELRSYYETAKRLVQVGDCAASMATVVGREGETTLPATLLDAARRARSVVADATDVVVNGGDTEQAHAALSARDDVLAELDRGDRDGDPAAAYAAGRFCESVRQTVECGAAIAEWAVADDLRAER</sequence>
<dbReference type="Gene3D" id="1.20.58.220">
    <property type="entry name" value="Phosphate transport system protein phou homolog 2, domain 2"/>
    <property type="match status" value="1"/>
</dbReference>
<protein>
    <submittedName>
        <fullName evidence="2">PhoU domain-containing protein</fullName>
    </submittedName>
</protein>
<evidence type="ECO:0000313" key="3">
    <source>
        <dbReference type="Proteomes" id="UP001596406"/>
    </source>
</evidence>
<dbReference type="PANTHER" id="PTHR42930:SF6">
    <property type="entry name" value="PHOSPHATE REGULATORY PROTEIN-LIKE PROTEIN"/>
    <property type="match status" value="1"/>
</dbReference>
<accession>A0ABD5UCI0</accession>
<name>A0ABD5UCI0_9EURY</name>
<dbReference type="InterPro" id="IPR038078">
    <property type="entry name" value="PhoU-like_sf"/>
</dbReference>
<feature type="domain" description="PhoU" evidence="1">
    <location>
        <begin position="140"/>
        <end position="228"/>
    </location>
</feature>
<dbReference type="RefSeq" id="WP_304448640.1">
    <property type="nucleotide sequence ID" value="NZ_JARRAH010000001.1"/>
</dbReference>
<evidence type="ECO:0000313" key="2">
    <source>
        <dbReference type="EMBL" id="MFC6836967.1"/>
    </source>
</evidence>
<dbReference type="PANTHER" id="PTHR42930">
    <property type="entry name" value="PHOSPHATE-SPECIFIC TRANSPORT SYSTEM ACCESSORY PROTEIN PHOU"/>
    <property type="match status" value="1"/>
</dbReference>
<comment type="caution">
    <text evidence="2">The sequence shown here is derived from an EMBL/GenBank/DDBJ whole genome shotgun (WGS) entry which is preliminary data.</text>
</comment>
<organism evidence="2 3">
    <name type="scientific">Halomarina ordinaria</name>
    <dbReference type="NCBI Taxonomy" id="3033939"/>
    <lineage>
        <taxon>Archaea</taxon>
        <taxon>Methanobacteriati</taxon>
        <taxon>Methanobacteriota</taxon>
        <taxon>Stenosarchaea group</taxon>
        <taxon>Halobacteria</taxon>
        <taxon>Halobacteriales</taxon>
        <taxon>Natronomonadaceae</taxon>
        <taxon>Halomarina</taxon>
    </lineage>
</organism>
<dbReference type="EMBL" id="JBHSXM010000001">
    <property type="protein sequence ID" value="MFC6836967.1"/>
    <property type="molecule type" value="Genomic_DNA"/>
</dbReference>
<reference evidence="2 3" key="1">
    <citation type="journal article" date="2019" name="Int. J. Syst. Evol. Microbiol.">
        <title>The Global Catalogue of Microorganisms (GCM) 10K type strain sequencing project: providing services to taxonomists for standard genome sequencing and annotation.</title>
        <authorList>
            <consortium name="The Broad Institute Genomics Platform"/>
            <consortium name="The Broad Institute Genome Sequencing Center for Infectious Disease"/>
            <person name="Wu L."/>
            <person name="Ma J."/>
        </authorList>
    </citation>
    <scope>NUCLEOTIDE SEQUENCE [LARGE SCALE GENOMIC DNA]</scope>
    <source>
        <strain evidence="2 3">PSRA2</strain>
    </source>
</reference>
<dbReference type="Proteomes" id="UP001596406">
    <property type="component" value="Unassembled WGS sequence"/>
</dbReference>
<keyword evidence="3" id="KW-1185">Reference proteome</keyword>
<dbReference type="InterPro" id="IPR026022">
    <property type="entry name" value="PhoU_dom"/>
</dbReference>
<gene>
    <name evidence="2" type="ORF">ACFQHK_10645</name>
</gene>